<dbReference type="Proteomes" id="UP000190890">
    <property type="component" value="Unassembled WGS sequence"/>
</dbReference>
<dbReference type="EMBL" id="LZZM01000105">
    <property type="protein sequence ID" value="OOM79286.1"/>
    <property type="molecule type" value="Genomic_DNA"/>
</dbReference>
<keyword evidence="2" id="KW-1185">Reference proteome</keyword>
<evidence type="ECO:0000313" key="2">
    <source>
        <dbReference type="Proteomes" id="UP000190890"/>
    </source>
</evidence>
<name>A0A1S8TNP1_9CLOT</name>
<sequence>MKIKCIDNNLCSTLTLNKEYEVIDEAPEYYIIIDDKSNEVTCRKSRFVVVEYGGMTKKAKAIITELSYQLQNECRDIRKLKITKNLKGELKELSIKFKYSPIKKCDSNS</sequence>
<accession>A0A1S8TNP1</accession>
<organism evidence="1 2">
    <name type="scientific">Clostridium puniceum</name>
    <dbReference type="NCBI Taxonomy" id="29367"/>
    <lineage>
        <taxon>Bacteria</taxon>
        <taxon>Bacillati</taxon>
        <taxon>Bacillota</taxon>
        <taxon>Clostridia</taxon>
        <taxon>Eubacteriales</taxon>
        <taxon>Clostridiaceae</taxon>
        <taxon>Clostridium</taxon>
    </lineage>
</organism>
<dbReference type="AlphaFoldDB" id="A0A1S8TNP1"/>
<gene>
    <name evidence="1" type="ORF">CLPUN_16560</name>
</gene>
<reference evidence="1 2" key="1">
    <citation type="submission" date="2016-05" db="EMBL/GenBank/DDBJ databases">
        <title>Microbial solvent formation.</title>
        <authorList>
            <person name="Poehlein A."/>
            <person name="Montoya Solano J.D."/>
            <person name="Flitsch S."/>
            <person name="Krabben P."/>
            <person name="Duerre P."/>
            <person name="Daniel R."/>
        </authorList>
    </citation>
    <scope>NUCLEOTIDE SEQUENCE [LARGE SCALE GENOMIC DNA]</scope>
    <source>
        <strain evidence="1 2">DSM 2619</strain>
    </source>
</reference>
<proteinExistence type="predicted"/>
<dbReference type="OrthoDB" id="1909821at2"/>
<dbReference type="RefSeq" id="WP_077846830.1">
    <property type="nucleotide sequence ID" value="NZ_LZZM01000105.1"/>
</dbReference>
<protein>
    <submittedName>
        <fullName evidence="1">Uncharacterized protein</fullName>
    </submittedName>
</protein>
<evidence type="ECO:0000313" key="1">
    <source>
        <dbReference type="EMBL" id="OOM79286.1"/>
    </source>
</evidence>
<comment type="caution">
    <text evidence="1">The sequence shown here is derived from an EMBL/GenBank/DDBJ whole genome shotgun (WGS) entry which is preliminary data.</text>
</comment>